<dbReference type="InterPro" id="IPR013520">
    <property type="entry name" value="Ribonucl_H"/>
</dbReference>
<dbReference type="PANTHER" id="PTHR23044">
    <property type="entry name" value="3'-5' EXONUCLEASE ERI1-RELATED"/>
    <property type="match status" value="1"/>
</dbReference>
<keyword evidence="1" id="KW-0540">Nuclease</keyword>
<keyword evidence="2 5" id="KW-0378">Hydrolase</keyword>
<accession>A0ABV1BY12</accession>
<dbReference type="Gene3D" id="3.30.420.10">
    <property type="entry name" value="Ribonuclease H-like superfamily/Ribonuclease H"/>
    <property type="match status" value="1"/>
</dbReference>
<protein>
    <submittedName>
        <fullName evidence="5">3'-5' exonuclease</fullName>
        <ecNumber evidence="5">3.1.-.-</ecNumber>
    </submittedName>
</protein>
<comment type="caution">
    <text evidence="5">The sequence shown here is derived from an EMBL/GenBank/DDBJ whole genome shotgun (WGS) entry which is preliminary data.</text>
</comment>
<dbReference type="EMBL" id="JBBMER010000011">
    <property type="protein sequence ID" value="MEQ2380626.1"/>
    <property type="molecule type" value="Genomic_DNA"/>
</dbReference>
<dbReference type="GO" id="GO:0004527">
    <property type="term" value="F:exonuclease activity"/>
    <property type="evidence" value="ECO:0007669"/>
    <property type="project" value="UniProtKB-KW"/>
</dbReference>
<dbReference type="SMART" id="SM00479">
    <property type="entry name" value="EXOIII"/>
    <property type="match status" value="1"/>
</dbReference>
<name>A0ABV1BY12_9FIRM</name>
<dbReference type="RefSeq" id="WP_022503131.1">
    <property type="nucleotide sequence ID" value="NZ_DAWCMB010000300.1"/>
</dbReference>
<sequence length="324" mass="38668">MNYIVLDLEWNQSYRGKEYSIEEMPFEIIQIGAVKLDEHKNITGRWERIIRPVEYVKLHGKVSEMLEITEDELKMGDDFASAAKEFLEWCGDDYEFITWGSSDLTEFQRNMKHFGVENNFPFPFMYYDLQKLYSKVYSDGKTRRSLKMAIEELGFSEDAEYHSAINDAVYTARIFQQMDFDSVKVYESIDTYRIPKDRKTEIYANFGTYEKYISRGFKTRDNAADDRVARSCRCYICGRSMKRLIKWFATTSKTYYSVFVCEEHGTFKGKLKVKHNDNGLYYDVRIVKQTDEKGVDKIIDKQVKEREHRRRKRLEEHKRKKLLK</sequence>
<evidence type="ECO:0000256" key="3">
    <source>
        <dbReference type="ARBA" id="ARBA00022839"/>
    </source>
</evidence>
<organism evidence="5 6">
    <name type="scientific">[Lactobacillus] rogosae</name>
    <dbReference type="NCBI Taxonomy" id="706562"/>
    <lineage>
        <taxon>Bacteria</taxon>
        <taxon>Bacillati</taxon>
        <taxon>Bacillota</taxon>
        <taxon>Clostridia</taxon>
        <taxon>Lachnospirales</taxon>
        <taxon>Lachnospiraceae</taxon>
        <taxon>Lachnospira</taxon>
    </lineage>
</organism>
<gene>
    <name evidence="5" type="ORF">WMO14_12240</name>
</gene>
<evidence type="ECO:0000259" key="4">
    <source>
        <dbReference type="SMART" id="SM00479"/>
    </source>
</evidence>
<evidence type="ECO:0000256" key="1">
    <source>
        <dbReference type="ARBA" id="ARBA00022722"/>
    </source>
</evidence>
<dbReference type="SUPFAM" id="SSF53098">
    <property type="entry name" value="Ribonuclease H-like"/>
    <property type="match status" value="1"/>
</dbReference>
<proteinExistence type="predicted"/>
<keyword evidence="3 5" id="KW-0269">Exonuclease</keyword>
<reference evidence="5 6" key="1">
    <citation type="submission" date="2024-03" db="EMBL/GenBank/DDBJ databases">
        <title>Human intestinal bacterial collection.</title>
        <authorList>
            <person name="Pauvert C."/>
            <person name="Hitch T.C.A."/>
            <person name="Clavel T."/>
        </authorList>
    </citation>
    <scope>NUCLEOTIDE SEQUENCE [LARGE SCALE GENOMIC DNA]</scope>
    <source>
        <strain evidence="5 6">CLA-AA-H255</strain>
    </source>
</reference>
<dbReference type="InterPro" id="IPR047201">
    <property type="entry name" value="ERI-1_3'hExo-like"/>
</dbReference>
<evidence type="ECO:0000313" key="5">
    <source>
        <dbReference type="EMBL" id="MEQ2380626.1"/>
    </source>
</evidence>
<dbReference type="Pfam" id="PF00929">
    <property type="entry name" value="RNase_T"/>
    <property type="match status" value="1"/>
</dbReference>
<dbReference type="InterPro" id="IPR012337">
    <property type="entry name" value="RNaseH-like_sf"/>
</dbReference>
<dbReference type="PANTHER" id="PTHR23044:SF61">
    <property type="entry name" value="3'-5' EXORIBONUCLEASE 1-RELATED"/>
    <property type="match status" value="1"/>
</dbReference>
<dbReference type="InterPro" id="IPR036397">
    <property type="entry name" value="RNaseH_sf"/>
</dbReference>
<evidence type="ECO:0000256" key="2">
    <source>
        <dbReference type="ARBA" id="ARBA00022801"/>
    </source>
</evidence>
<feature type="domain" description="Exonuclease" evidence="4">
    <location>
        <begin position="2"/>
        <end position="184"/>
    </location>
</feature>
<dbReference type="EC" id="3.1.-.-" evidence="5"/>
<evidence type="ECO:0000313" key="6">
    <source>
        <dbReference type="Proteomes" id="UP001442364"/>
    </source>
</evidence>
<dbReference type="CDD" id="cd06133">
    <property type="entry name" value="ERI-1_3'hExo_like"/>
    <property type="match status" value="1"/>
</dbReference>
<dbReference type="InterPro" id="IPR051274">
    <property type="entry name" value="3-5_Exoribonuclease"/>
</dbReference>
<dbReference type="Proteomes" id="UP001442364">
    <property type="component" value="Unassembled WGS sequence"/>
</dbReference>
<keyword evidence="6" id="KW-1185">Reference proteome</keyword>